<feature type="DNA-binding region" description="OmpR/PhoB-type" evidence="3">
    <location>
        <begin position="129"/>
        <end position="226"/>
    </location>
</feature>
<dbReference type="PANTHER" id="PTHR48111:SF50">
    <property type="entry name" value="KDP OPERON TRANSCRIPTIONAL REGULATORY PROTEIN KDPE"/>
    <property type="match status" value="1"/>
</dbReference>
<evidence type="ECO:0000259" key="5">
    <source>
        <dbReference type="PROSITE" id="PS51755"/>
    </source>
</evidence>
<dbReference type="AlphaFoldDB" id="A0A4Q2TZ96"/>
<dbReference type="OrthoDB" id="9802426at2"/>
<dbReference type="InterPro" id="IPR001789">
    <property type="entry name" value="Sig_transdc_resp-reg_receiver"/>
</dbReference>
<dbReference type="SMART" id="SM00448">
    <property type="entry name" value="REC"/>
    <property type="match status" value="1"/>
</dbReference>
<dbReference type="InterPro" id="IPR011006">
    <property type="entry name" value="CheY-like_superfamily"/>
</dbReference>
<evidence type="ECO:0000259" key="4">
    <source>
        <dbReference type="PROSITE" id="PS50110"/>
    </source>
</evidence>
<dbReference type="SUPFAM" id="SSF52172">
    <property type="entry name" value="CheY-like"/>
    <property type="match status" value="1"/>
</dbReference>
<evidence type="ECO:0000313" key="6">
    <source>
        <dbReference type="EMBL" id="RYC29443.1"/>
    </source>
</evidence>
<dbReference type="RefSeq" id="WP_129229462.1">
    <property type="nucleotide sequence ID" value="NZ_QYBB01000052.1"/>
</dbReference>
<proteinExistence type="predicted"/>
<accession>A0A4Q2TZ96</accession>
<feature type="domain" description="Response regulatory" evidence="4">
    <location>
        <begin position="5"/>
        <end position="119"/>
    </location>
</feature>
<feature type="modified residue" description="4-aspartylphosphate" evidence="2">
    <location>
        <position position="54"/>
    </location>
</feature>
<dbReference type="InterPro" id="IPR001867">
    <property type="entry name" value="OmpR/PhoB-type_DNA-bd"/>
</dbReference>
<dbReference type="GO" id="GO:0000976">
    <property type="term" value="F:transcription cis-regulatory region binding"/>
    <property type="evidence" value="ECO:0007669"/>
    <property type="project" value="TreeGrafter"/>
</dbReference>
<dbReference type="Proteomes" id="UP000290759">
    <property type="component" value="Unassembled WGS sequence"/>
</dbReference>
<dbReference type="PROSITE" id="PS51755">
    <property type="entry name" value="OMPR_PHOB"/>
    <property type="match status" value="1"/>
</dbReference>
<dbReference type="GO" id="GO:0005829">
    <property type="term" value="C:cytosol"/>
    <property type="evidence" value="ECO:0007669"/>
    <property type="project" value="TreeGrafter"/>
</dbReference>
<dbReference type="Pfam" id="PF00486">
    <property type="entry name" value="Trans_reg_C"/>
    <property type="match status" value="1"/>
</dbReference>
<dbReference type="Pfam" id="PF00072">
    <property type="entry name" value="Response_reg"/>
    <property type="match status" value="1"/>
</dbReference>
<protein>
    <submittedName>
        <fullName evidence="6">Response regulator transcription factor</fullName>
    </submittedName>
</protein>
<evidence type="ECO:0000313" key="7">
    <source>
        <dbReference type="Proteomes" id="UP000290759"/>
    </source>
</evidence>
<reference evidence="6 7" key="1">
    <citation type="submission" date="2018-12" db="EMBL/GenBank/DDBJ databases">
        <authorList>
            <person name="Grouzdev D.S."/>
            <person name="Krutkina M.S."/>
        </authorList>
    </citation>
    <scope>NUCLEOTIDE SEQUENCE [LARGE SCALE GENOMIC DNA]</scope>
    <source>
        <strain evidence="6 7">RmlP026</strain>
    </source>
</reference>
<dbReference type="GO" id="GO:0032993">
    <property type="term" value="C:protein-DNA complex"/>
    <property type="evidence" value="ECO:0007669"/>
    <property type="project" value="TreeGrafter"/>
</dbReference>
<dbReference type="GO" id="GO:0006355">
    <property type="term" value="P:regulation of DNA-templated transcription"/>
    <property type="evidence" value="ECO:0007669"/>
    <property type="project" value="InterPro"/>
</dbReference>
<dbReference type="PROSITE" id="PS50110">
    <property type="entry name" value="RESPONSE_REGULATORY"/>
    <property type="match status" value="1"/>
</dbReference>
<organism evidence="6 7">
    <name type="scientific">Lichenibacterium minor</name>
    <dbReference type="NCBI Taxonomy" id="2316528"/>
    <lineage>
        <taxon>Bacteria</taxon>
        <taxon>Pseudomonadati</taxon>
        <taxon>Pseudomonadota</taxon>
        <taxon>Alphaproteobacteria</taxon>
        <taxon>Hyphomicrobiales</taxon>
        <taxon>Lichenihabitantaceae</taxon>
        <taxon>Lichenibacterium</taxon>
    </lineage>
</organism>
<dbReference type="Gene3D" id="3.40.50.2300">
    <property type="match status" value="1"/>
</dbReference>
<reference evidence="6 7" key="2">
    <citation type="submission" date="2019-02" db="EMBL/GenBank/DDBJ databases">
        <title>'Lichenibacterium ramalinii' gen. nov. sp. nov., 'Lichenibacterium minor' gen. nov. sp. nov.</title>
        <authorList>
            <person name="Pankratov T."/>
        </authorList>
    </citation>
    <scope>NUCLEOTIDE SEQUENCE [LARGE SCALE GENOMIC DNA]</scope>
    <source>
        <strain evidence="6 7">RmlP026</strain>
    </source>
</reference>
<dbReference type="EMBL" id="QYBB01000052">
    <property type="protein sequence ID" value="RYC29443.1"/>
    <property type="molecule type" value="Genomic_DNA"/>
</dbReference>
<keyword evidence="1 3" id="KW-0238">DNA-binding</keyword>
<dbReference type="Gene3D" id="1.10.10.10">
    <property type="entry name" value="Winged helix-like DNA-binding domain superfamily/Winged helix DNA-binding domain"/>
    <property type="match status" value="1"/>
</dbReference>
<dbReference type="PANTHER" id="PTHR48111">
    <property type="entry name" value="REGULATOR OF RPOS"/>
    <property type="match status" value="1"/>
</dbReference>
<keyword evidence="7" id="KW-1185">Reference proteome</keyword>
<gene>
    <name evidence="6" type="ORF">D3273_23890</name>
</gene>
<sequence>MPSVRILVIDDEPPIRKLLRMGLSSQRYAVIEAANGRAALDVMDHEKVDLVILDLGLPDMKGHELLRIIRGRDDAVPVVVLSSRSDEAGKVEAFDLGADDYVTKPFGMNELLARLRAALRHRLAVQGERPIFRVDDLAVDLVRRVVRRGDVDVKLSPKEYEVLRLMVLHAGKVLTHSQILREVWGDSTDSQYLRVYVRQLRQKLEPQPERPRYILTETGVGYRLRAPEETDGRR</sequence>
<comment type="caution">
    <text evidence="6">The sequence shown here is derived from an EMBL/GenBank/DDBJ whole genome shotgun (WGS) entry which is preliminary data.</text>
</comment>
<dbReference type="InterPro" id="IPR036388">
    <property type="entry name" value="WH-like_DNA-bd_sf"/>
</dbReference>
<dbReference type="InterPro" id="IPR039420">
    <property type="entry name" value="WalR-like"/>
</dbReference>
<evidence type="ECO:0000256" key="1">
    <source>
        <dbReference type="ARBA" id="ARBA00023125"/>
    </source>
</evidence>
<name>A0A4Q2TZ96_9HYPH</name>
<evidence type="ECO:0000256" key="3">
    <source>
        <dbReference type="PROSITE-ProRule" id="PRU01091"/>
    </source>
</evidence>
<keyword evidence="2" id="KW-0597">Phosphoprotein</keyword>
<dbReference type="GO" id="GO:0000156">
    <property type="term" value="F:phosphorelay response regulator activity"/>
    <property type="evidence" value="ECO:0007669"/>
    <property type="project" value="TreeGrafter"/>
</dbReference>
<feature type="domain" description="OmpR/PhoB-type" evidence="5">
    <location>
        <begin position="129"/>
        <end position="226"/>
    </location>
</feature>
<dbReference type="SMART" id="SM00862">
    <property type="entry name" value="Trans_reg_C"/>
    <property type="match status" value="1"/>
</dbReference>
<dbReference type="CDD" id="cd00383">
    <property type="entry name" value="trans_reg_C"/>
    <property type="match status" value="1"/>
</dbReference>
<evidence type="ECO:0000256" key="2">
    <source>
        <dbReference type="PROSITE-ProRule" id="PRU00169"/>
    </source>
</evidence>